<dbReference type="Proteomes" id="UP001219518">
    <property type="component" value="Unassembled WGS sequence"/>
</dbReference>
<reference evidence="1" key="2">
    <citation type="journal article" date="2023" name="BMC Genomics">
        <title>Pest status, molecular evolution, and epigenetic factors derived from the genome assembly of Frankliniella fusca, a thysanopteran phytovirus vector.</title>
        <authorList>
            <person name="Catto M.A."/>
            <person name="Labadie P.E."/>
            <person name="Jacobson A.L."/>
            <person name="Kennedy G.G."/>
            <person name="Srinivasan R."/>
            <person name="Hunt B.G."/>
        </authorList>
    </citation>
    <scope>NUCLEOTIDE SEQUENCE</scope>
    <source>
        <strain evidence="1">PL_HMW_Pooled</strain>
    </source>
</reference>
<accession>A0AAE1HXZ9</accession>
<gene>
    <name evidence="1" type="ORF">KUF71_017535</name>
</gene>
<organism evidence="1 2">
    <name type="scientific">Frankliniella fusca</name>
    <dbReference type="NCBI Taxonomy" id="407009"/>
    <lineage>
        <taxon>Eukaryota</taxon>
        <taxon>Metazoa</taxon>
        <taxon>Ecdysozoa</taxon>
        <taxon>Arthropoda</taxon>
        <taxon>Hexapoda</taxon>
        <taxon>Insecta</taxon>
        <taxon>Pterygota</taxon>
        <taxon>Neoptera</taxon>
        <taxon>Paraneoptera</taxon>
        <taxon>Thysanoptera</taxon>
        <taxon>Terebrantia</taxon>
        <taxon>Thripoidea</taxon>
        <taxon>Thripidae</taxon>
        <taxon>Frankliniella</taxon>
    </lineage>
</organism>
<dbReference type="EMBL" id="JAHWGI010001376">
    <property type="protein sequence ID" value="KAK3929049.1"/>
    <property type="molecule type" value="Genomic_DNA"/>
</dbReference>
<proteinExistence type="predicted"/>
<protein>
    <submittedName>
        <fullName evidence="1">Protein lingerer</fullName>
    </submittedName>
</protein>
<reference evidence="1" key="1">
    <citation type="submission" date="2021-07" db="EMBL/GenBank/DDBJ databases">
        <authorList>
            <person name="Catto M.A."/>
            <person name="Jacobson A."/>
            <person name="Kennedy G."/>
            <person name="Labadie P."/>
            <person name="Hunt B.G."/>
            <person name="Srinivasan R."/>
        </authorList>
    </citation>
    <scope>NUCLEOTIDE SEQUENCE</scope>
    <source>
        <strain evidence="1">PL_HMW_Pooled</strain>
        <tissue evidence="1">Head</tissue>
    </source>
</reference>
<keyword evidence="2" id="KW-1185">Reference proteome</keyword>
<evidence type="ECO:0000313" key="1">
    <source>
        <dbReference type="EMBL" id="KAK3929049.1"/>
    </source>
</evidence>
<name>A0AAE1HXZ9_9NEOP</name>
<comment type="caution">
    <text evidence="1">The sequence shown here is derived from an EMBL/GenBank/DDBJ whole genome shotgun (WGS) entry which is preliminary data.</text>
</comment>
<sequence>MARSRAAIPVRLSHNDIPNDTWVALQWTTLVYIQYPSSVHPTALTLDEYRTVPGLVHSKAKATLRVP</sequence>
<evidence type="ECO:0000313" key="2">
    <source>
        <dbReference type="Proteomes" id="UP001219518"/>
    </source>
</evidence>
<dbReference type="AlphaFoldDB" id="A0AAE1HXZ9"/>